<protein>
    <submittedName>
        <fullName evidence="5">HTH-type transcriptional regulator malR</fullName>
    </submittedName>
</protein>
<dbReference type="Proteomes" id="UP000006512">
    <property type="component" value="Unassembled WGS sequence"/>
</dbReference>
<dbReference type="InterPro" id="IPR010982">
    <property type="entry name" value="Lambda_DNA-bd_dom_sf"/>
</dbReference>
<proteinExistence type="predicted"/>
<dbReference type="GO" id="GO:0003700">
    <property type="term" value="F:DNA-binding transcription factor activity"/>
    <property type="evidence" value="ECO:0007669"/>
    <property type="project" value="TreeGrafter"/>
</dbReference>
<organism evidence="5 6">
    <name type="scientific">Asticcacaulis biprosthecium C19</name>
    <dbReference type="NCBI Taxonomy" id="715226"/>
    <lineage>
        <taxon>Bacteria</taxon>
        <taxon>Pseudomonadati</taxon>
        <taxon>Pseudomonadota</taxon>
        <taxon>Alphaproteobacteria</taxon>
        <taxon>Caulobacterales</taxon>
        <taxon>Caulobacteraceae</taxon>
        <taxon>Asticcacaulis</taxon>
    </lineage>
</organism>
<evidence type="ECO:0000256" key="3">
    <source>
        <dbReference type="ARBA" id="ARBA00023163"/>
    </source>
</evidence>
<evidence type="ECO:0000313" key="6">
    <source>
        <dbReference type="Proteomes" id="UP000006512"/>
    </source>
</evidence>
<gene>
    <name evidence="5" type="ORF">ABI_30330</name>
</gene>
<dbReference type="PANTHER" id="PTHR30146">
    <property type="entry name" value="LACI-RELATED TRANSCRIPTIONAL REPRESSOR"/>
    <property type="match status" value="1"/>
</dbReference>
<evidence type="ECO:0000313" key="5">
    <source>
        <dbReference type="EMBL" id="EGF91616.1"/>
    </source>
</evidence>
<dbReference type="PANTHER" id="PTHR30146:SF153">
    <property type="entry name" value="LACTOSE OPERON REPRESSOR"/>
    <property type="match status" value="1"/>
</dbReference>
<dbReference type="CDD" id="cd01392">
    <property type="entry name" value="HTH_LacI"/>
    <property type="match status" value="1"/>
</dbReference>
<dbReference type="EMBL" id="GL883078">
    <property type="protein sequence ID" value="EGF91616.1"/>
    <property type="molecule type" value="Genomic_DNA"/>
</dbReference>
<dbReference type="InterPro" id="IPR000843">
    <property type="entry name" value="HTH_LacI"/>
</dbReference>
<dbReference type="Pfam" id="PF13377">
    <property type="entry name" value="Peripla_BP_3"/>
    <property type="match status" value="1"/>
</dbReference>
<dbReference type="PROSITE" id="PS50932">
    <property type="entry name" value="HTH_LACI_2"/>
    <property type="match status" value="1"/>
</dbReference>
<evidence type="ECO:0000256" key="1">
    <source>
        <dbReference type="ARBA" id="ARBA00023015"/>
    </source>
</evidence>
<dbReference type="STRING" id="715226.ABI_30330"/>
<reference evidence="6" key="1">
    <citation type="submission" date="2011-03" db="EMBL/GenBank/DDBJ databases">
        <title>Draft genome sequence of Brevundimonas diminuta.</title>
        <authorList>
            <person name="Brown P.J.B."/>
            <person name="Buechlein A."/>
            <person name="Hemmerich C."/>
            <person name="Brun Y.V."/>
        </authorList>
    </citation>
    <scope>NUCLEOTIDE SEQUENCE [LARGE SCALE GENOMIC DNA]</scope>
    <source>
        <strain evidence="6">C19</strain>
    </source>
</reference>
<accession>F4QN25</accession>
<dbReference type="AlphaFoldDB" id="F4QN25"/>
<evidence type="ECO:0000256" key="2">
    <source>
        <dbReference type="ARBA" id="ARBA00023125"/>
    </source>
</evidence>
<name>F4QN25_9CAUL</name>
<dbReference type="Gene3D" id="3.40.50.2300">
    <property type="match status" value="2"/>
</dbReference>
<dbReference type="InterPro" id="IPR028082">
    <property type="entry name" value="Peripla_BP_I"/>
</dbReference>
<evidence type="ECO:0000259" key="4">
    <source>
        <dbReference type="PROSITE" id="PS50932"/>
    </source>
</evidence>
<keyword evidence="1" id="KW-0805">Transcription regulation</keyword>
<dbReference type="SUPFAM" id="SSF47413">
    <property type="entry name" value="lambda repressor-like DNA-binding domains"/>
    <property type="match status" value="1"/>
</dbReference>
<dbReference type="InterPro" id="IPR046335">
    <property type="entry name" value="LacI/GalR-like_sensor"/>
</dbReference>
<keyword evidence="3" id="KW-0804">Transcription</keyword>
<dbReference type="Gene3D" id="1.10.260.40">
    <property type="entry name" value="lambda repressor-like DNA-binding domains"/>
    <property type="match status" value="1"/>
</dbReference>
<keyword evidence="6" id="KW-1185">Reference proteome</keyword>
<feature type="domain" description="HTH lacI-type" evidence="4">
    <location>
        <begin position="1"/>
        <end position="55"/>
    </location>
</feature>
<dbReference type="SUPFAM" id="SSF53822">
    <property type="entry name" value="Periplasmic binding protein-like I"/>
    <property type="match status" value="1"/>
</dbReference>
<dbReference type="eggNOG" id="COG1609">
    <property type="taxonomic scope" value="Bacteria"/>
</dbReference>
<dbReference type="HOGENOM" id="CLU_037628_6_1_5"/>
<keyword evidence="2" id="KW-0238">DNA-binding</keyword>
<sequence>MTLKDVARAADVSLASASYAINGTGSLGDAVRAHVLRTAESLGYRRNLSARAVRTGKTGAIGLVVPDFTNPFFTHLAQSVMRAARLAGYCVFVTDTEESESLEREGFKRMIDRGVDGIVWFPIRDVNTVEAQTRMVPTVLIDRSISGLESIQADYARGGELAAEHLIGLGHSRIGVVAGPRDILSQKLRIGGAVAAIKSAGTLAFCVNNAFSMDLEPSVTKAIAAGKATAVFAGTDLIALGVIRYAQSLGLRVPEDVSVVGFGDMPWGQMASVPLTTIEMPIDDMAQEAVDALMRRIDQREPSHGKVFATGLIRRGSTAAPRMVKIV</sequence>
<dbReference type="GO" id="GO:0000976">
    <property type="term" value="F:transcription cis-regulatory region binding"/>
    <property type="evidence" value="ECO:0007669"/>
    <property type="project" value="TreeGrafter"/>
</dbReference>
<dbReference type="CDD" id="cd06267">
    <property type="entry name" value="PBP1_LacI_sugar_binding-like"/>
    <property type="match status" value="1"/>
</dbReference>
<dbReference type="Pfam" id="PF00356">
    <property type="entry name" value="LacI"/>
    <property type="match status" value="1"/>
</dbReference>
<dbReference type="SMART" id="SM00354">
    <property type="entry name" value="HTH_LACI"/>
    <property type="match status" value="1"/>
</dbReference>